<sequence length="589" mass="67174">MNRFVPPEALQFLASISLFKNLPRKLLVQIYKHIEERNVYNHDVIYYKGEISKELYLIRHGEVMVTLGETGQTVRYLGEGDIFAENSVLTRSVHSGSAQAVLDTLLYVLDGEYFLRLAAKEKILSQNLMRLMGIRMREVMEGPVKPLSTSRRLVCHIPLEEIEDFKHHLDLIVDAGRKSHGGNVALFKMDIFKEKSVSEMIRMISQLRKKSPVLHIYFRNYGLVPDLDKVVQQCDQIVFWEDNPERNVKSKNEILDYWRPRIRNYEGRTSKLVVSEKISHTEGKDLNQRIFHRGETFARYLVSKTRGLALGGGGARALAHVGLLKVLERERIQFDYVSGSSFGAVIGALYARGESADSIYKMIGKFFGGIDKPFDPTIPLISFFKGKKMVRMLKDAFGSQLIEDLKIPFATSAVDLHSGQEYVMDQGPIWEALASAMSLPGMFPPVFKGDHLLIDGGVINNVPENLIRKKGADVILSANVSPLRDDAIVRLLEDRKVTGKSFFKNLWEDVSYPPILKIMARAITLEGREITKLRKEKMDLFVNMHLEEFAFTDFGRYKEIIKKGELEAEAATKEIRSLFFPSERKKENH</sequence>
<accession>A0A4R9GKK0</accession>
<feature type="active site" description="Nucleophile" evidence="5">
    <location>
        <position position="341"/>
    </location>
</feature>
<proteinExistence type="inferred from homology"/>
<dbReference type="PANTHER" id="PTHR14226">
    <property type="entry name" value="NEUROPATHY TARGET ESTERASE/SWISS CHEESE D.MELANOGASTER"/>
    <property type="match status" value="1"/>
</dbReference>
<evidence type="ECO:0000259" key="7">
    <source>
        <dbReference type="PROSITE" id="PS51635"/>
    </source>
</evidence>
<dbReference type="InterPro" id="IPR002641">
    <property type="entry name" value="PNPLA_dom"/>
</dbReference>
<evidence type="ECO:0000313" key="9">
    <source>
        <dbReference type="Proteomes" id="UP000297855"/>
    </source>
</evidence>
<evidence type="ECO:0000256" key="5">
    <source>
        <dbReference type="PROSITE-ProRule" id="PRU01161"/>
    </source>
</evidence>
<keyword evidence="3 5" id="KW-0442">Lipid degradation</keyword>
<comment type="caution">
    <text evidence="8">The sequence shown here is derived from an EMBL/GenBank/DDBJ whole genome shotgun (WGS) entry which is preliminary data.</text>
</comment>
<organism evidence="8 9">
    <name type="scientific">Leptospira fluminis</name>
    <dbReference type="NCBI Taxonomy" id="2484979"/>
    <lineage>
        <taxon>Bacteria</taxon>
        <taxon>Pseudomonadati</taxon>
        <taxon>Spirochaetota</taxon>
        <taxon>Spirochaetia</taxon>
        <taxon>Leptospirales</taxon>
        <taxon>Leptospiraceae</taxon>
        <taxon>Leptospira</taxon>
    </lineage>
</organism>
<evidence type="ECO:0000256" key="3">
    <source>
        <dbReference type="ARBA" id="ARBA00022963"/>
    </source>
</evidence>
<feature type="domain" description="Cyclic nucleotide-binding" evidence="6">
    <location>
        <begin position="18"/>
        <end position="117"/>
    </location>
</feature>
<feature type="short sequence motif" description="DGA/G" evidence="5">
    <location>
        <begin position="455"/>
        <end position="457"/>
    </location>
</feature>
<dbReference type="PANTHER" id="PTHR14226:SF76">
    <property type="entry name" value="NTE FAMILY PROTEIN RSSA"/>
    <property type="match status" value="1"/>
</dbReference>
<comment type="similarity">
    <text evidence="1">Belongs to the NTE family.</text>
</comment>
<evidence type="ECO:0000256" key="2">
    <source>
        <dbReference type="ARBA" id="ARBA00022801"/>
    </source>
</evidence>
<dbReference type="GO" id="GO:0016042">
    <property type="term" value="P:lipid catabolic process"/>
    <property type="evidence" value="ECO:0007669"/>
    <property type="project" value="UniProtKB-UniRule"/>
</dbReference>
<dbReference type="InterPro" id="IPR016035">
    <property type="entry name" value="Acyl_Trfase/lysoPLipase"/>
</dbReference>
<dbReference type="CDD" id="cd00038">
    <property type="entry name" value="CAP_ED"/>
    <property type="match status" value="1"/>
</dbReference>
<protein>
    <submittedName>
        <fullName evidence="8">Alpha/beta hydrolase</fullName>
    </submittedName>
</protein>
<dbReference type="SUPFAM" id="SSF51206">
    <property type="entry name" value="cAMP-binding domain-like"/>
    <property type="match status" value="1"/>
</dbReference>
<feature type="domain" description="PNPLA" evidence="7">
    <location>
        <begin position="308"/>
        <end position="468"/>
    </location>
</feature>
<dbReference type="CDD" id="cd07205">
    <property type="entry name" value="Pat_PNPLA6_PNPLA7_NTE1_like"/>
    <property type="match status" value="1"/>
</dbReference>
<dbReference type="EMBL" id="RQEV01000018">
    <property type="protein sequence ID" value="TGK14758.1"/>
    <property type="molecule type" value="Genomic_DNA"/>
</dbReference>
<feature type="active site" description="Proton acceptor" evidence="5">
    <location>
        <position position="455"/>
    </location>
</feature>
<dbReference type="PROSITE" id="PS50042">
    <property type="entry name" value="CNMP_BINDING_3"/>
    <property type="match status" value="1"/>
</dbReference>
<dbReference type="GO" id="GO:0004622">
    <property type="term" value="F:phosphatidylcholine lysophospholipase activity"/>
    <property type="evidence" value="ECO:0007669"/>
    <property type="project" value="UniProtKB-ARBA"/>
</dbReference>
<keyword evidence="2 5" id="KW-0378">Hydrolase</keyword>
<dbReference type="AlphaFoldDB" id="A0A4R9GKK0"/>
<dbReference type="Gene3D" id="2.60.120.10">
    <property type="entry name" value="Jelly Rolls"/>
    <property type="match status" value="1"/>
</dbReference>
<keyword evidence="4 5" id="KW-0443">Lipid metabolism</keyword>
<evidence type="ECO:0000256" key="4">
    <source>
        <dbReference type="ARBA" id="ARBA00023098"/>
    </source>
</evidence>
<evidence type="ECO:0000259" key="6">
    <source>
        <dbReference type="PROSITE" id="PS50042"/>
    </source>
</evidence>
<dbReference type="Gene3D" id="3.40.1090.10">
    <property type="entry name" value="Cytosolic phospholipase A2 catalytic domain"/>
    <property type="match status" value="1"/>
</dbReference>
<dbReference type="Pfam" id="PF00027">
    <property type="entry name" value="cNMP_binding"/>
    <property type="match status" value="1"/>
</dbReference>
<dbReference type="PROSITE" id="PS51635">
    <property type="entry name" value="PNPLA"/>
    <property type="match status" value="1"/>
</dbReference>
<evidence type="ECO:0000256" key="1">
    <source>
        <dbReference type="ARBA" id="ARBA00006636"/>
    </source>
</evidence>
<dbReference type="Proteomes" id="UP000297855">
    <property type="component" value="Unassembled WGS sequence"/>
</dbReference>
<feature type="short sequence motif" description="GXSXG" evidence="5">
    <location>
        <begin position="339"/>
        <end position="343"/>
    </location>
</feature>
<comment type="caution">
    <text evidence="5">Lacks conserved residue(s) required for the propagation of feature annotation.</text>
</comment>
<dbReference type="SMART" id="SM00100">
    <property type="entry name" value="cNMP"/>
    <property type="match status" value="1"/>
</dbReference>
<keyword evidence="9" id="KW-1185">Reference proteome</keyword>
<dbReference type="InterPro" id="IPR000595">
    <property type="entry name" value="cNMP-bd_dom"/>
</dbReference>
<gene>
    <name evidence="8" type="ORF">EHO61_16955</name>
</gene>
<name>A0A4R9GKK0_9LEPT</name>
<reference evidence="8" key="1">
    <citation type="journal article" date="2019" name="PLoS Negl. Trop. Dis.">
        <title>Revisiting the worldwide diversity of Leptospira species in the environment.</title>
        <authorList>
            <person name="Vincent A.T."/>
            <person name="Schiettekatte O."/>
            <person name="Bourhy P."/>
            <person name="Veyrier F.J."/>
            <person name="Picardeau M."/>
        </authorList>
    </citation>
    <scope>NUCLEOTIDE SEQUENCE [LARGE SCALE GENOMIC DNA]</scope>
    <source>
        <strain evidence="8">SCS5</strain>
    </source>
</reference>
<dbReference type="Pfam" id="PF01734">
    <property type="entry name" value="Patatin"/>
    <property type="match status" value="1"/>
</dbReference>
<dbReference type="RefSeq" id="WP_135814744.1">
    <property type="nucleotide sequence ID" value="NZ_RQEV01000018.1"/>
</dbReference>
<dbReference type="SUPFAM" id="SSF52151">
    <property type="entry name" value="FabD/lysophospholipase-like"/>
    <property type="match status" value="1"/>
</dbReference>
<evidence type="ECO:0000313" key="8">
    <source>
        <dbReference type="EMBL" id="TGK14758.1"/>
    </source>
</evidence>
<dbReference type="InterPro" id="IPR014710">
    <property type="entry name" value="RmlC-like_jellyroll"/>
</dbReference>
<dbReference type="InterPro" id="IPR050301">
    <property type="entry name" value="NTE"/>
</dbReference>
<dbReference type="OrthoDB" id="9770965at2"/>
<dbReference type="InterPro" id="IPR018490">
    <property type="entry name" value="cNMP-bd_dom_sf"/>
</dbReference>